<organism evidence="1 2">
    <name type="scientific">Dyella tabacisoli</name>
    <dbReference type="NCBI Taxonomy" id="2282381"/>
    <lineage>
        <taxon>Bacteria</taxon>
        <taxon>Pseudomonadati</taxon>
        <taxon>Pseudomonadota</taxon>
        <taxon>Gammaproteobacteria</taxon>
        <taxon>Lysobacterales</taxon>
        <taxon>Rhodanobacteraceae</taxon>
        <taxon>Dyella</taxon>
    </lineage>
</organism>
<dbReference type="Proteomes" id="UP000253782">
    <property type="component" value="Unassembled WGS sequence"/>
</dbReference>
<dbReference type="InterPro" id="IPR012467">
    <property type="entry name" value="DUF1684"/>
</dbReference>
<dbReference type="PANTHER" id="PTHR41913">
    <property type="entry name" value="DUF1684 DOMAIN-CONTAINING PROTEIN"/>
    <property type="match status" value="1"/>
</dbReference>
<dbReference type="AlphaFoldDB" id="A0A369UQP6"/>
<dbReference type="Pfam" id="PF07920">
    <property type="entry name" value="DUF1684"/>
    <property type="match status" value="1"/>
</dbReference>
<dbReference type="EMBL" id="QQAH01000001">
    <property type="protein sequence ID" value="RDD83082.1"/>
    <property type="molecule type" value="Genomic_DNA"/>
</dbReference>
<name>A0A369UQP6_9GAMM</name>
<gene>
    <name evidence="1" type="ORF">DVJ77_00195</name>
</gene>
<evidence type="ECO:0000313" key="1">
    <source>
        <dbReference type="EMBL" id="RDD83082.1"/>
    </source>
</evidence>
<dbReference type="RefSeq" id="WP_114843471.1">
    <property type="nucleotide sequence ID" value="NZ_JBHSPE010000001.1"/>
</dbReference>
<proteinExistence type="predicted"/>
<keyword evidence="2" id="KW-1185">Reference proteome</keyword>
<reference evidence="1 2" key="1">
    <citation type="submission" date="2018-07" db="EMBL/GenBank/DDBJ databases">
        <title>Dyella tabacisoli L4-6T, whole genome shotgun sequence.</title>
        <authorList>
            <person name="Zhou X.-K."/>
            <person name="Li W.-J."/>
            <person name="Duan Y.-Q."/>
        </authorList>
    </citation>
    <scope>NUCLEOTIDE SEQUENCE [LARGE SCALE GENOMIC DNA]</scope>
    <source>
        <strain evidence="1 2">L4-6</strain>
    </source>
</reference>
<evidence type="ECO:0000313" key="2">
    <source>
        <dbReference type="Proteomes" id="UP000253782"/>
    </source>
</evidence>
<comment type="caution">
    <text evidence="1">The sequence shown here is derived from an EMBL/GenBank/DDBJ whole genome shotgun (WGS) entry which is preliminary data.</text>
</comment>
<dbReference type="PANTHER" id="PTHR41913:SF1">
    <property type="entry name" value="DUF1684 DOMAIN-CONTAINING PROTEIN"/>
    <property type="match status" value="1"/>
</dbReference>
<protein>
    <submittedName>
        <fullName evidence="1">DUF1684 domain-containing protein</fullName>
    </submittedName>
</protein>
<sequence length="295" mass="32620">MRDHFAFPADYLQQIQRWQKERAEHLLAPSGWLSLVGFDWLKQGANRVGSAADNDIVFDGGPAYLGIVTLLQNGEVHIRLNAESEAAIDGKPLREATLLDDTQTGGGPSTVSFGAAQFYVINREGRKGLRVKDDEAVTRKHFGGLDYFFIDSSWRVIADWIPFATPAKLRMTKRLGTTGVVDVPGKAVFQRHGRSYELLPYQERPDGDLFFVLADQTSGNETYDGARFLYAALPKNGQIVLDFNKAHNPPSAFTPYANCPLAPPENQLEIRVTAGEKRYRGHQAPSPSDAGIESV</sequence>
<dbReference type="OrthoDB" id="5493262at2"/>
<accession>A0A369UQP6</accession>